<dbReference type="PANTHER" id="PTHR36456">
    <property type="entry name" value="UPF0232 PROTEIN SCO3875"/>
    <property type="match status" value="1"/>
</dbReference>
<sequence length="169" mass="19849">MSRKDRAPMKKAERVGPLLKKVLGDRGMEDRLNRYQAWLIWDQVVGKQIAERARPLRFRQGILEVQVDHPVWMQQLQMLKPQILQKLNQQLPNANISDLFLRKAPTPYSNRVKGQKEPEVPKMELAELTDQEQREIEEMFATLHDTELQAEMKRVATLQKRLNKGRSNN</sequence>
<name>A0A1M6E8J2_MALRU</name>
<dbReference type="STRING" id="1122189.SAMN02745165_00977"/>
<dbReference type="PANTHER" id="PTHR36456:SF1">
    <property type="entry name" value="UPF0232 PROTEIN SCO3875"/>
    <property type="match status" value="1"/>
</dbReference>
<protein>
    <recommendedName>
        <fullName evidence="3">DUF721 domain-containing protein</fullName>
    </recommendedName>
</protein>
<keyword evidence="2" id="KW-1185">Reference proteome</keyword>
<dbReference type="OrthoDB" id="9814233at2"/>
<dbReference type="EMBL" id="FQZT01000002">
    <property type="protein sequence ID" value="SHI81608.1"/>
    <property type="molecule type" value="Genomic_DNA"/>
</dbReference>
<evidence type="ECO:0008006" key="3">
    <source>
        <dbReference type="Google" id="ProtNLM"/>
    </source>
</evidence>
<dbReference type="InterPro" id="IPR007922">
    <property type="entry name" value="DciA-like"/>
</dbReference>
<gene>
    <name evidence="1" type="ORF">SAMN02745165_00977</name>
</gene>
<proteinExistence type="predicted"/>
<reference evidence="1 2" key="1">
    <citation type="submission" date="2016-11" db="EMBL/GenBank/DDBJ databases">
        <authorList>
            <person name="Jaros S."/>
            <person name="Januszkiewicz K."/>
            <person name="Wedrychowicz H."/>
        </authorList>
    </citation>
    <scope>NUCLEOTIDE SEQUENCE [LARGE SCALE GENOMIC DNA]</scope>
    <source>
        <strain evidence="1 2">DSM 5091</strain>
    </source>
</reference>
<dbReference type="Proteomes" id="UP000184171">
    <property type="component" value="Unassembled WGS sequence"/>
</dbReference>
<dbReference type="RefSeq" id="WP_072906121.1">
    <property type="nucleotide sequence ID" value="NZ_FQZT01000002.1"/>
</dbReference>
<dbReference type="Pfam" id="PF05258">
    <property type="entry name" value="DciA"/>
    <property type="match status" value="1"/>
</dbReference>
<accession>A0A1M6E8J2</accession>
<dbReference type="AlphaFoldDB" id="A0A1M6E8J2"/>
<evidence type="ECO:0000313" key="2">
    <source>
        <dbReference type="Proteomes" id="UP000184171"/>
    </source>
</evidence>
<organism evidence="1 2">
    <name type="scientific">Malonomonas rubra DSM 5091</name>
    <dbReference type="NCBI Taxonomy" id="1122189"/>
    <lineage>
        <taxon>Bacteria</taxon>
        <taxon>Pseudomonadati</taxon>
        <taxon>Thermodesulfobacteriota</taxon>
        <taxon>Desulfuromonadia</taxon>
        <taxon>Desulfuromonadales</taxon>
        <taxon>Geopsychrobacteraceae</taxon>
        <taxon>Malonomonas</taxon>
    </lineage>
</organism>
<evidence type="ECO:0000313" key="1">
    <source>
        <dbReference type="EMBL" id="SHI81608.1"/>
    </source>
</evidence>